<dbReference type="Proteomes" id="UP000468668">
    <property type="component" value="Unassembled WGS sequence"/>
</dbReference>
<dbReference type="Gene3D" id="1.10.287.1770">
    <property type="match status" value="1"/>
</dbReference>
<evidence type="ECO:0000256" key="7">
    <source>
        <dbReference type="ARBA" id="ARBA00022692"/>
    </source>
</evidence>
<feature type="transmembrane region" description="Helical" evidence="15">
    <location>
        <begin position="486"/>
        <end position="510"/>
    </location>
</feature>
<dbReference type="AlphaFoldDB" id="A0A6N6NNF8"/>
<dbReference type="InterPro" id="IPR050860">
    <property type="entry name" value="FeoB_GTPase"/>
</dbReference>
<protein>
    <recommendedName>
        <fullName evidence="2">Fe(2+) transporter FeoB</fullName>
    </recommendedName>
    <alternativeName>
        <fullName evidence="14">Ferrous iron transport protein B</fullName>
    </alternativeName>
</protein>
<keyword evidence="18" id="KW-1185">Reference proteome</keyword>
<feature type="transmembrane region" description="Helical" evidence="15">
    <location>
        <begin position="281"/>
        <end position="299"/>
    </location>
</feature>
<dbReference type="RefSeq" id="WP_158048827.1">
    <property type="nucleotide sequence ID" value="NZ_WAJR01000003.1"/>
</dbReference>
<evidence type="ECO:0000256" key="13">
    <source>
        <dbReference type="ARBA" id="ARBA00023136"/>
    </source>
</evidence>
<dbReference type="PANTHER" id="PTHR43185:SF1">
    <property type="entry name" value="FE(2+) TRANSPORTER FEOB"/>
    <property type="match status" value="1"/>
</dbReference>
<feature type="transmembrane region" description="Helical" evidence="15">
    <location>
        <begin position="530"/>
        <end position="553"/>
    </location>
</feature>
<sequence>MGIRIALAGNPNCGKTTMFNDLTGANQYVGNWPGVTVEKKEGKYTKDKDVTVTDLPGIYSLSPYSPEEIVARDYLLDGDPDVVINLIDATNLERNLYLTTQILELGLPVVIALNMMDLVEKNGDKIDVDKLSRELGCPIVPTSALKGRGMDELVKTAIELGKKGVPAAPQIRFSDEIETALAKIIDALGSRVSPATARWFAIKVLEGEERTISQLKLTDADKKTVDAIRDALETELDDDAESIVTSARYDEIAGVVDDTVKKSTKGMSTTQKIDRVVTNRFLGLPIFIVIMFFVYWLAVSVGGGVVTDWANDGISGDGWLYTGGEAFDEATAEYEDAQAQITAYVENILGEDEVSGLPSDDSQEVLDALALAEPEAPEDATDADAMAEYQDAVAEYDDAQATIAAFDEEAQAKHAVATMEVEGDDGEVEEQAITFADYQAALEVEEPDPSDGSWGLWIPGLGAIIGNALEAADVAPWLQSLVMDGIVAGVGAVIGFIPQMVILFLLLGFLELCGYMSRVAFIMDRIFRKFGLSGKSFIPMLIASGCGVPAVMATKTIENEKDRRMTIMTTTMIPCGAKMPIIALVFGAIASGNSDATWYVAPMFYFMGVIAIIISGIMLKKTKLFAGETTPFIMELPQYHMPGVKNILLSMWERVKGYIIKAGTIIFLSTIVIWFLMNFGDAGEGFGLLDSEAPDYMEYSLMAGLGNLLAWIFAPLGFANWQATATAVTGLVAKENVVATVGIITQLGDFGEADPQLWYGFAQMLGGSTAAIVAFCAFNLLCAPCFAAMGTIRQQQRSAKWFWITIGYMCGFAWCVGCMLYQFVGLALGEVSFGIWTVIAIIIAALMLFQIFRPMPNYDKKDEKVARKLETENEAA</sequence>
<accession>A0A6N6NNF8</accession>
<evidence type="ECO:0000256" key="3">
    <source>
        <dbReference type="ARBA" id="ARBA00022448"/>
    </source>
</evidence>
<keyword evidence="7 15" id="KW-0812">Transmembrane</keyword>
<dbReference type="GeneID" id="98657217"/>
<dbReference type="InterPro" id="IPR011642">
    <property type="entry name" value="Gate_dom"/>
</dbReference>
<evidence type="ECO:0000259" key="16">
    <source>
        <dbReference type="PROSITE" id="PS51711"/>
    </source>
</evidence>
<feature type="transmembrane region" description="Helical" evidence="15">
    <location>
        <begin position="833"/>
        <end position="852"/>
    </location>
</feature>
<dbReference type="InterPro" id="IPR041069">
    <property type="entry name" value="FeoB_Cyto"/>
</dbReference>
<evidence type="ECO:0000256" key="12">
    <source>
        <dbReference type="ARBA" id="ARBA00023134"/>
    </source>
</evidence>
<dbReference type="Pfam" id="PF07664">
    <property type="entry name" value="FeoB_C"/>
    <property type="match status" value="1"/>
</dbReference>
<evidence type="ECO:0000256" key="14">
    <source>
        <dbReference type="ARBA" id="ARBA00031200"/>
    </source>
</evidence>
<dbReference type="EMBL" id="WAJR01000003">
    <property type="protein sequence ID" value="KAB1642018.1"/>
    <property type="molecule type" value="Genomic_DNA"/>
</dbReference>
<dbReference type="CDD" id="cd01879">
    <property type="entry name" value="FeoB"/>
    <property type="match status" value="1"/>
</dbReference>
<keyword evidence="3" id="KW-0813">Transport</keyword>
<feature type="transmembrane region" description="Helical" evidence="15">
    <location>
        <begin position="699"/>
        <end position="719"/>
    </location>
</feature>
<evidence type="ECO:0000256" key="1">
    <source>
        <dbReference type="ARBA" id="ARBA00004429"/>
    </source>
</evidence>
<evidence type="ECO:0000256" key="8">
    <source>
        <dbReference type="ARBA" id="ARBA00022741"/>
    </source>
</evidence>
<evidence type="ECO:0000256" key="2">
    <source>
        <dbReference type="ARBA" id="ARBA00022371"/>
    </source>
</evidence>
<feature type="transmembrane region" description="Helical" evidence="15">
    <location>
        <begin position="596"/>
        <end position="619"/>
    </location>
</feature>
<dbReference type="OrthoDB" id="9809127at2"/>
<feature type="domain" description="FeoB-type G" evidence="16">
    <location>
        <begin position="2"/>
        <end position="163"/>
    </location>
</feature>
<evidence type="ECO:0000313" key="18">
    <source>
        <dbReference type="Proteomes" id="UP000468668"/>
    </source>
</evidence>
<keyword evidence="6" id="KW-0997">Cell inner membrane</keyword>
<dbReference type="Gene3D" id="3.40.50.300">
    <property type="entry name" value="P-loop containing nucleotide triphosphate hydrolases"/>
    <property type="match status" value="1"/>
</dbReference>
<feature type="transmembrane region" description="Helical" evidence="15">
    <location>
        <begin position="731"/>
        <end position="748"/>
    </location>
</feature>
<keyword evidence="8" id="KW-0547">Nucleotide-binding</keyword>
<name>A0A6N6NNF8_9ACTN</name>
<evidence type="ECO:0000256" key="11">
    <source>
        <dbReference type="ARBA" id="ARBA00023065"/>
    </source>
</evidence>
<evidence type="ECO:0000256" key="10">
    <source>
        <dbReference type="ARBA" id="ARBA00023004"/>
    </source>
</evidence>
<feature type="transmembrane region" description="Helical" evidence="15">
    <location>
        <begin position="801"/>
        <end position="827"/>
    </location>
</feature>
<feature type="transmembrane region" description="Helical" evidence="15">
    <location>
        <begin position="658"/>
        <end position="679"/>
    </location>
</feature>
<keyword evidence="12" id="KW-0342">GTP-binding</keyword>
<dbReference type="InterPro" id="IPR011640">
    <property type="entry name" value="Fe2_transport_prot_B_C"/>
</dbReference>
<dbReference type="GO" id="GO:0005525">
    <property type="term" value="F:GTP binding"/>
    <property type="evidence" value="ECO:0007669"/>
    <property type="project" value="UniProtKB-KW"/>
</dbReference>
<gene>
    <name evidence="17" type="ORF">F8C90_02230</name>
</gene>
<dbReference type="InterPro" id="IPR030389">
    <property type="entry name" value="G_FEOB_dom"/>
</dbReference>
<dbReference type="GO" id="GO:0005886">
    <property type="term" value="C:plasma membrane"/>
    <property type="evidence" value="ECO:0007669"/>
    <property type="project" value="UniProtKB-SubCell"/>
</dbReference>
<keyword evidence="13 15" id="KW-0472">Membrane</keyword>
<dbReference type="Pfam" id="PF02421">
    <property type="entry name" value="FeoB_N"/>
    <property type="match status" value="1"/>
</dbReference>
<keyword evidence="5" id="KW-0410">Iron transport</keyword>
<evidence type="ECO:0000256" key="6">
    <source>
        <dbReference type="ARBA" id="ARBA00022519"/>
    </source>
</evidence>
<evidence type="ECO:0000256" key="15">
    <source>
        <dbReference type="SAM" id="Phobius"/>
    </source>
</evidence>
<feature type="transmembrane region" description="Helical" evidence="15">
    <location>
        <begin position="565"/>
        <end position="590"/>
    </location>
</feature>
<dbReference type="Pfam" id="PF17910">
    <property type="entry name" value="FeoB_Cyto"/>
    <property type="match status" value="1"/>
</dbReference>
<comment type="caution">
    <text evidence="17">The sequence shown here is derived from an EMBL/GenBank/DDBJ whole genome shotgun (WGS) entry which is preliminary data.</text>
</comment>
<comment type="subcellular location">
    <subcellularLocation>
        <location evidence="1">Cell inner membrane</location>
        <topology evidence="1">Multi-pass membrane protein</topology>
    </subcellularLocation>
</comment>
<keyword evidence="11" id="KW-0406">Ion transport</keyword>
<evidence type="ECO:0000256" key="5">
    <source>
        <dbReference type="ARBA" id="ARBA00022496"/>
    </source>
</evidence>
<dbReference type="PANTHER" id="PTHR43185">
    <property type="entry name" value="FERROUS IRON TRANSPORT PROTEIN B"/>
    <property type="match status" value="1"/>
</dbReference>
<evidence type="ECO:0000313" key="17">
    <source>
        <dbReference type="EMBL" id="KAB1642018.1"/>
    </source>
</evidence>
<dbReference type="InterPro" id="IPR005225">
    <property type="entry name" value="Small_GTP-bd"/>
</dbReference>
<keyword evidence="9 15" id="KW-1133">Transmembrane helix</keyword>
<dbReference type="SUPFAM" id="SSF52540">
    <property type="entry name" value="P-loop containing nucleoside triphosphate hydrolases"/>
    <property type="match status" value="1"/>
</dbReference>
<feature type="transmembrane region" description="Helical" evidence="15">
    <location>
        <begin position="768"/>
        <end position="789"/>
    </location>
</feature>
<reference evidence="17 18" key="1">
    <citation type="submission" date="2019-09" db="EMBL/GenBank/DDBJ databases">
        <title>Whole genome shotgun sequencing (WGS) of Ellagibacter isourolithinifaciens DSM 104140(T) and Adlercreutzia muris DSM 29508(T).</title>
        <authorList>
            <person name="Stoll D.A."/>
            <person name="Danylec N."/>
            <person name="Huch M."/>
        </authorList>
    </citation>
    <scope>NUCLEOTIDE SEQUENCE [LARGE SCALE GENOMIC DNA]</scope>
    <source>
        <strain evidence="17 18">DSM 104140</strain>
    </source>
</reference>
<dbReference type="FunFam" id="3.40.50.300:FF:000426">
    <property type="entry name" value="Ferrous iron transport protein B"/>
    <property type="match status" value="1"/>
</dbReference>
<evidence type="ECO:0000256" key="4">
    <source>
        <dbReference type="ARBA" id="ARBA00022475"/>
    </source>
</evidence>
<dbReference type="PROSITE" id="PS51711">
    <property type="entry name" value="G_FEOB"/>
    <property type="match status" value="1"/>
</dbReference>
<evidence type="ECO:0000256" key="9">
    <source>
        <dbReference type="ARBA" id="ARBA00022989"/>
    </source>
</evidence>
<keyword evidence="10" id="KW-0408">Iron</keyword>
<dbReference type="Pfam" id="PF07670">
    <property type="entry name" value="Gate"/>
    <property type="match status" value="2"/>
</dbReference>
<organism evidence="17 18">
    <name type="scientific">Ellagibacter isourolithinifaciens</name>
    <dbReference type="NCBI Taxonomy" id="2137581"/>
    <lineage>
        <taxon>Bacteria</taxon>
        <taxon>Bacillati</taxon>
        <taxon>Actinomycetota</taxon>
        <taxon>Coriobacteriia</taxon>
        <taxon>Eggerthellales</taxon>
        <taxon>Eggerthellaceae</taxon>
        <taxon>Ellagibacter</taxon>
    </lineage>
</organism>
<dbReference type="NCBIfam" id="TIGR00231">
    <property type="entry name" value="small_GTP"/>
    <property type="match status" value="1"/>
</dbReference>
<keyword evidence="4" id="KW-1003">Cell membrane</keyword>
<proteinExistence type="predicted"/>
<dbReference type="GO" id="GO:0015093">
    <property type="term" value="F:ferrous iron transmembrane transporter activity"/>
    <property type="evidence" value="ECO:0007669"/>
    <property type="project" value="InterPro"/>
</dbReference>
<dbReference type="InterPro" id="IPR027417">
    <property type="entry name" value="P-loop_NTPase"/>
</dbReference>